<feature type="compositionally biased region" description="Basic and acidic residues" evidence="1">
    <location>
        <begin position="12"/>
        <end position="30"/>
    </location>
</feature>
<dbReference type="RefSeq" id="XP_066709814.1">
    <property type="nucleotide sequence ID" value="XM_066864853.1"/>
</dbReference>
<proteinExistence type="predicted"/>
<reference evidence="2 3" key="1">
    <citation type="submission" date="2023-01" db="EMBL/GenBank/DDBJ databases">
        <title>Analysis of 21 Apiospora genomes using comparative genomics revels a genus with tremendous synthesis potential of carbohydrate active enzymes and secondary metabolites.</title>
        <authorList>
            <person name="Sorensen T."/>
        </authorList>
    </citation>
    <scope>NUCLEOTIDE SEQUENCE [LARGE SCALE GENOMIC DNA]</scope>
    <source>
        <strain evidence="2 3">CBS 135458</strain>
    </source>
</reference>
<accession>A0ABR1T8M8</accession>
<dbReference type="GeneID" id="92097916"/>
<dbReference type="Proteomes" id="UP001480595">
    <property type="component" value="Unassembled WGS sequence"/>
</dbReference>
<name>A0ABR1T8M8_9PEZI</name>
<feature type="compositionally biased region" description="Pro residues" evidence="1">
    <location>
        <begin position="32"/>
        <end position="45"/>
    </location>
</feature>
<sequence>MSTNYASAPRPVDPDPKEPEPKEPETKEPEPTEPVNPPVIDPPTTCPGVDGRHITVDGVEYEVQCNRGKLKHPSRATAFYPTNASFYCTS</sequence>
<gene>
    <name evidence="2" type="ORF">PG994_013444</name>
</gene>
<feature type="region of interest" description="Disordered" evidence="1">
    <location>
        <begin position="1"/>
        <end position="47"/>
    </location>
</feature>
<evidence type="ECO:0000256" key="1">
    <source>
        <dbReference type="SAM" id="MobiDB-lite"/>
    </source>
</evidence>
<dbReference type="EMBL" id="JAQQWL010000013">
    <property type="protein sequence ID" value="KAK8042961.1"/>
    <property type="molecule type" value="Genomic_DNA"/>
</dbReference>
<comment type="caution">
    <text evidence="2">The sequence shown here is derived from an EMBL/GenBank/DDBJ whole genome shotgun (WGS) entry which is preliminary data.</text>
</comment>
<keyword evidence="3" id="KW-1185">Reference proteome</keyword>
<organism evidence="2 3">
    <name type="scientific">Apiospora phragmitis</name>
    <dbReference type="NCBI Taxonomy" id="2905665"/>
    <lineage>
        <taxon>Eukaryota</taxon>
        <taxon>Fungi</taxon>
        <taxon>Dikarya</taxon>
        <taxon>Ascomycota</taxon>
        <taxon>Pezizomycotina</taxon>
        <taxon>Sordariomycetes</taxon>
        <taxon>Xylariomycetidae</taxon>
        <taxon>Amphisphaeriales</taxon>
        <taxon>Apiosporaceae</taxon>
        <taxon>Apiospora</taxon>
    </lineage>
</organism>
<evidence type="ECO:0000313" key="2">
    <source>
        <dbReference type="EMBL" id="KAK8042961.1"/>
    </source>
</evidence>
<evidence type="ECO:0000313" key="3">
    <source>
        <dbReference type="Proteomes" id="UP001480595"/>
    </source>
</evidence>
<protein>
    <submittedName>
        <fullName evidence="2">Uncharacterized protein</fullName>
    </submittedName>
</protein>